<feature type="chain" id="PRO_5006599645" evidence="2">
    <location>
        <begin position="20"/>
        <end position="510"/>
    </location>
</feature>
<feature type="signal peptide" evidence="2">
    <location>
        <begin position="1"/>
        <end position="19"/>
    </location>
</feature>
<proteinExistence type="predicted"/>
<gene>
    <name evidence="3" type="ORF">L21SP5_03388</name>
</gene>
<dbReference type="EMBL" id="CP013118">
    <property type="protein sequence ID" value="ALO17001.1"/>
    <property type="molecule type" value="Genomic_DNA"/>
</dbReference>
<evidence type="ECO:0000256" key="1">
    <source>
        <dbReference type="PROSITE-ProRule" id="PRU00339"/>
    </source>
</evidence>
<reference evidence="3 4" key="1">
    <citation type="submission" date="2015-11" db="EMBL/GenBank/DDBJ databases">
        <title>Description and complete genome sequence of a novel strain predominating in hypersaline microbial mats and representing a new family of the Bacteriodetes phylum.</title>
        <authorList>
            <person name="Spring S."/>
            <person name="Bunk B."/>
            <person name="Sproer C."/>
            <person name="Klenk H.-P."/>
        </authorList>
    </citation>
    <scope>NUCLEOTIDE SEQUENCE [LARGE SCALE GENOMIC DNA]</scope>
    <source>
        <strain evidence="3 4">L21-Spi-D4</strain>
    </source>
</reference>
<dbReference type="Proteomes" id="UP000064893">
    <property type="component" value="Chromosome"/>
</dbReference>
<dbReference type="OrthoDB" id="1110381at2"/>
<organism evidence="3 4">
    <name type="scientific">Salinivirga cyanobacteriivorans</name>
    <dbReference type="NCBI Taxonomy" id="1307839"/>
    <lineage>
        <taxon>Bacteria</taxon>
        <taxon>Pseudomonadati</taxon>
        <taxon>Bacteroidota</taxon>
        <taxon>Bacteroidia</taxon>
        <taxon>Bacteroidales</taxon>
        <taxon>Salinivirgaceae</taxon>
        <taxon>Salinivirga</taxon>
    </lineage>
</organism>
<dbReference type="Pfam" id="PF14559">
    <property type="entry name" value="TPR_19"/>
    <property type="match status" value="1"/>
</dbReference>
<dbReference type="InterPro" id="IPR011659">
    <property type="entry name" value="WD40"/>
</dbReference>
<evidence type="ECO:0000313" key="4">
    <source>
        <dbReference type="Proteomes" id="UP000064893"/>
    </source>
</evidence>
<dbReference type="InterPro" id="IPR011042">
    <property type="entry name" value="6-blade_b-propeller_TolB-like"/>
</dbReference>
<sequence precursor="true">MKHFAFIIIALLFTAFLNAQDPLKEADAFFDEGNFQTALQYYKKAYKKDSTNLELRHNMAICMLSLNMDRKPAIPHLEWVVKQEKFDEYAWFDLAKAYHFNLQFDKAIKNYKKYIKVGKDDEFIKIAKVSIMQCENAKELIAKPIDVTFNLLNEEINTENNEYQPYIPSDESTLVYTSDEKYDSRYKIHINNIFISENENGEWDRPKTVGVVNSQEDEFVSGLAANDKYLFVKVRRYEAFDDIFVAEKDGDRISRLEDLGEPVNTGAVESGATLSFTGDTLIFASDRDGGEGGLDLWMAMRLPNGRWGKPVNLGKPVNTPYDEDFPHLMADGKTMFFSSNGPNSMGGFDVFKTTLNADAGKWAAPRNFGYPINNTYDNLTIAMSRNYRYAYVSDVRKEGKGGMDIYRVVFNQTDANIFLHKGIFVNANDSIIDLPVKDKPEIKVLNKESGELFGKYQYNNSKQQFLLALPPGRYQLQAEFNGYKPAKRDIFVPDLLEQKVYDLKIQLEAE</sequence>
<dbReference type="Gene3D" id="2.120.10.30">
    <property type="entry name" value="TolB, C-terminal domain"/>
    <property type="match status" value="1"/>
</dbReference>
<dbReference type="KEGG" id="blq:L21SP5_03388"/>
<dbReference type="Pfam" id="PF07676">
    <property type="entry name" value="PD40"/>
    <property type="match status" value="3"/>
</dbReference>
<protein>
    <submittedName>
        <fullName evidence="3">WD40-like Beta Propeller Repeat</fullName>
    </submittedName>
</protein>
<feature type="repeat" description="TPR" evidence="1">
    <location>
        <begin position="88"/>
        <end position="121"/>
    </location>
</feature>
<dbReference type="SUPFAM" id="SSF82171">
    <property type="entry name" value="DPP6 N-terminal domain-like"/>
    <property type="match status" value="1"/>
</dbReference>
<accession>A0A0S2I3J6</accession>
<dbReference type="AlphaFoldDB" id="A0A0S2I3J6"/>
<dbReference type="SUPFAM" id="SSF48452">
    <property type="entry name" value="TPR-like"/>
    <property type="match status" value="1"/>
</dbReference>
<dbReference type="STRING" id="1307839.L21SP5_03388"/>
<keyword evidence="4" id="KW-1185">Reference proteome</keyword>
<dbReference type="PROSITE" id="PS50005">
    <property type="entry name" value="TPR"/>
    <property type="match status" value="1"/>
</dbReference>
<evidence type="ECO:0000256" key="2">
    <source>
        <dbReference type="SAM" id="SignalP"/>
    </source>
</evidence>
<keyword evidence="2" id="KW-0732">Signal</keyword>
<name>A0A0S2I3J6_9BACT</name>
<keyword evidence="1" id="KW-0802">TPR repeat</keyword>
<dbReference type="RefSeq" id="WP_057954335.1">
    <property type="nucleotide sequence ID" value="NZ_CP013118.1"/>
</dbReference>
<dbReference type="InterPro" id="IPR019734">
    <property type="entry name" value="TPR_rpt"/>
</dbReference>
<dbReference type="PATRIC" id="fig|1307839.3.peg.3564"/>
<dbReference type="SMART" id="SM00028">
    <property type="entry name" value="TPR"/>
    <property type="match status" value="2"/>
</dbReference>
<dbReference type="Gene3D" id="1.25.40.10">
    <property type="entry name" value="Tetratricopeptide repeat domain"/>
    <property type="match status" value="1"/>
</dbReference>
<dbReference type="InterPro" id="IPR011990">
    <property type="entry name" value="TPR-like_helical_dom_sf"/>
</dbReference>
<evidence type="ECO:0000313" key="3">
    <source>
        <dbReference type="EMBL" id="ALO17001.1"/>
    </source>
</evidence>